<evidence type="ECO:0000259" key="9">
    <source>
        <dbReference type="Pfam" id="PF01656"/>
    </source>
</evidence>
<dbReference type="RefSeq" id="WP_138425066.1">
    <property type="nucleotide sequence ID" value="NZ_CP010992.1"/>
</dbReference>
<dbReference type="EC" id="6.3.5.11" evidence="8"/>
<keyword evidence="6 8" id="KW-0460">Magnesium</keyword>
<evidence type="ECO:0000256" key="7">
    <source>
        <dbReference type="ARBA" id="ARBA00022962"/>
    </source>
</evidence>
<comment type="pathway">
    <text evidence="8">Cofactor biosynthesis; adenosylcobalamin biosynthesis; cob(II)yrinate a,c-diamide from sirohydrochlorin (anaerobic route): step 10/10.</text>
</comment>
<organism evidence="11 12">
    <name type="scientific">Flavobacterium columnare</name>
    <dbReference type="NCBI Taxonomy" id="996"/>
    <lineage>
        <taxon>Bacteria</taxon>
        <taxon>Pseudomonadati</taxon>
        <taxon>Bacteroidota</taxon>
        <taxon>Flavobacteriia</taxon>
        <taxon>Flavobacteriales</taxon>
        <taxon>Flavobacteriaceae</taxon>
        <taxon>Flavobacterium</taxon>
    </lineage>
</organism>
<feature type="active site" description="Nucleophile" evidence="8">
    <location>
        <position position="335"/>
    </location>
</feature>
<dbReference type="SUPFAM" id="SSF52317">
    <property type="entry name" value="Class I glutamine amidotransferase-like"/>
    <property type="match status" value="1"/>
</dbReference>
<evidence type="ECO:0000256" key="3">
    <source>
        <dbReference type="ARBA" id="ARBA00022598"/>
    </source>
</evidence>
<evidence type="ECO:0000256" key="2">
    <source>
        <dbReference type="ARBA" id="ARBA00022573"/>
    </source>
</evidence>
<dbReference type="InterPro" id="IPR002586">
    <property type="entry name" value="CobQ/CobB/MinD/ParA_Nub-bd_dom"/>
</dbReference>
<comment type="miscellaneous">
    <text evidence="8">The a and c carboxylates of cobyrinate are activated for nucleophilic attack via formation of a phosphorylated intermediate by ATP. CbiA catalyzes first the amidation of the c-carboxylate, and then that of the a-carboxylate.</text>
</comment>
<comment type="function">
    <text evidence="8">Catalyzes the ATP-dependent amidation of the two carboxylate groups at positions a and c of cobyrinate, using either L-glutamine or ammonia as the nitrogen source.</text>
</comment>
<dbReference type="EMBL" id="CP010992">
    <property type="protein sequence ID" value="AMO19698.1"/>
    <property type="molecule type" value="Genomic_DNA"/>
</dbReference>
<dbReference type="CDD" id="cd05388">
    <property type="entry name" value="CobB_N"/>
    <property type="match status" value="1"/>
</dbReference>
<dbReference type="GO" id="GO:0042242">
    <property type="term" value="F:cobyrinic acid a,c-diamide synthase activity"/>
    <property type="evidence" value="ECO:0007669"/>
    <property type="project" value="UniProtKB-UniRule"/>
</dbReference>
<dbReference type="InterPro" id="IPR004484">
    <property type="entry name" value="CbiA/CobB_synth"/>
</dbReference>
<feature type="site" description="Increases nucleophilicity of active site Cys" evidence="8">
    <location>
        <position position="430"/>
    </location>
</feature>
<keyword evidence="3 8" id="KW-0436">Ligase</keyword>
<keyword evidence="7 8" id="KW-0315">Glutamine amidotransferase</keyword>
<evidence type="ECO:0000256" key="8">
    <source>
        <dbReference type="HAMAP-Rule" id="MF_00027"/>
    </source>
</evidence>
<dbReference type="InterPro" id="IPR029062">
    <property type="entry name" value="Class_I_gatase-like"/>
</dbReference>
<evidence type="ECO:0000256" key="5">
    <source>
        <dbReference type="ARBA" id="ARBA00022840"/>
    </source>
</evidence>
<dbReference type="SUPFAM" id="SSF52540">
    <property type="entry name" value="P-loop containing nucleoside triphosphate hydrolases"/>
    <property type="match status" value="1"/>
</dbReference>
<dbReference type="AlphaFoldDB" id="A0AAI8CEP5"/>
<dbReference type="Pfam" id="PF07685">
    <property type="entry name" value="GATase_3"/>
    <property type="match status" value="1"/>
</dbReference>
<dbReference type="NCBIfam" id="NF002204">
    <property type="entry name" value="PRK01077.1"/>
    <property type="match status" value="1"/>
</dbReference>
<keyword evidence="2 8" id="KW-0169">Cobalamin biosynthesis</keyword>
<keyword evidence="4 8" id="KW-0547">Nucleotide-binding</keyword>
<evidence type="ECO:0000313" key="12">
    <source>
        <dbReference type="Proteomes" id="UP000304840"/>
    </source>
</evidence>
<dbReference type="PANTHER" id="PTHR43873">
    <property type="entry name" value="COBYRINATE A,C-DIAMIDE SYNTHASE"/>
    <property type="match status" value="1"/>
</dbReference>
<protein>
    <recommendedName>
        <fullName evidence="8">Cobyrinate a,c-diamide synthase</fullName>
        <ecNumber evidence="8">6.3.5.11</ecNumber>
    </recommendedName>
    <alternativeName>
        <fullName evidence="8">Cobyrinic acid a,c-diamide synthetase</fullName>
    </alternativeName>
</protein>
<dbReference type="HAMAP" id="MF_00027">
    <property type="entry name" value="CobB_CbiA"/>
    <property type="match status" value="1"/>
</dbReference>
<evidence type="ECO:0000313" key="11">
    <source>
        <dbReference type="EMBL" id="AMO19698.1"/>
    </source>
</evidence>
<dbReference type="Proteomes" id="UP000304840">
    <property type="component" value="Chromosome"/>
</dbReference>
<dbReference type="Gene3D" id="3.40.50.300">
    <property type="entry name" value="P-loop containing nucleotide triphosphate hydrolases"/>
    <property type="match status" value="1"/>
</dbReference>
<dbReference type="NCBIfam" id="TIGR00379">
    <property type="entry name" value="cobB"/>
    <property type="match status" value="1"/>
</dbReference>
<dbReference type="PANTHER" id="PTHR43873:SF1">
    <property type="entry name" value="COBYRINATE A,C-DIAMIDE SYNTHASE"/>
    <property type="match status" value="1"/>
</dbReference>
<gene>
    <name evidence="8" type="primary">cbiA</name>
    <name evidence="11" type="ORF">UN65_04505</name>
</gene>
<dbReference type="GO" id="GO:0009236">
    <property type="term" value="P:cobalamin biosynthetic process"/>
    <property type="evidence" value="ECO:0007669"/>
    <property type="project" value="UniProtKB-UniRule"/>
</dbReference>
<accession>A0AAI8CEP5</accession>
<name>A0AAI8CEP5_9FLAO</name>
<dbReference type="Pfam" id="PF01656">
    <property type="entry name" value="CbiA"/>
    <property type="match status" value="1"/>
</dbReference>
<evidence type="ECO:0000256" key="4">
    <source>
        <dbReference type="ARBA" id="ARBA00022741"/>
    </source>
</evidence>
<comment type="similarity">
    <text evidence="8">Belongs to the CobB/CbiA family.</text>
</comment>
<dbReference type="InterPro" id="IPR011698">
    <property type="entry name" value="GATase_3"/>
</dbReference>
<comment type="catalytic activity">
    <reaction evidence="8">
        <text>cob(II)yrinate + 2 L-glutamine + 2 ATP + 2 H2O = cob(II)yrinate a,c diamide + 2 L-glutamate + 2 ADP + 2 phosphate + 2 H(+)</text>
        <dbReference type="Rhea" id="RHEA:26289"/>
        <dbReference type="ChEBI" id="CHEBI:15377"/>
        <dbReference type="ChEBI" id="CHEBI:15378"/>
        <dbReference type="ChEBI" id="CHEBI:29985"/>
        <dbReference type="ChEBI" id="CHEBI:30616"/>
        <dbReference type="ChEBI" id="CHEBI:43474"/>
        <dbReference type="ChEBI" id="CHEBI:58359"/>
        <dbReference type="ChEBI" id="CHEBI:58537"/>
        <dbReference type="ChEBI" id="CHEBI:58894"/>
        <dbReference type="ChEBI" id="CHEBI:456216"/>
        <dbReference type="EC" id="6.3.5.11"/>
    </reaction>
</comment>
<dbReference type="CDD" id="cd03130">
    <property type="entry name" value="GATase1_CobB"/>
    <property type="match status" value="1"/>
</dbReference>
<comment type="cofactor">
    <cofactor evidence="1 8">
        <name>Mg(2+)</name>
        <dbReference type="ChEBI" id="CHEBI:18420"/>
    </cofactor>
</comment>
<dbReference type="InterPro" id="IPR027417">
    <property type="entry name" value="P-loop_NTPase"/>
</dbReference>
<evidence type="ECO:0000259" key="10">
    <source>
        <dbReference type="Pfam" id="PF07685"/>
    </source>
</evidence>
<evidence type="ECO:0000256" key="1">
    <source>
        <dbReference type="ARBA" id="ARBA00001946"/>
    </source>
</evidence>
<feature type="domain" description="CobQ/CobB/MinD/ParA nucleotide binding" evidence="9">
    <location>
        <begin position="6"/>
        <end position="188"/>
    </location>
</feature>
<dbReference type="PROSITE" id="PS51274">
    <property type="entry name" value="GATASE_COBBQ"/>
    <property type="match status" value="1"/>
</dbReference>
<feature type="domain" description="CobB/CobQ-like glutamine amidotransferase" evidence="10">
    <location>
        <begin position="254"/>
        <end position="436"/>
    </location>
</feature>
<keyword evidence="5 8" id="KW-0067">ATP-binding</keyword>
<comment type="domain">
    <text evidence="8">Comprises of two domains. The C-terminal domain contains the binding site for glutamine and catalyzes the hydrolysis of this substrate to glutamate and ammonia. The N-terminal domain is anticipated to bind ATP and cobyrinate and catalyzes the ultimate synthesis of the diamide product. The ammonia produced via the glutaminase domain is probably translocated to the adjacent domain via a molecular tunnel, where it reacts with an activated intermediate.</text>
</comment>
<dbReference type="GO" id="GO:0005524">
    <property type="term" value="F:ATP binding"/>
    <property type="evidence" value="ECO:0007669"/>
    <property type="project" value="UniProtKB-UniRule"/>
</dbReference>
<reference evidence="12" key="1">
    <citation type="submission" date="2016-03" db="EMBL/GenBank/DDBJ databases">
        <title>Flavobacterium columnare strain B185, complete genome.</title>
        <authorList>
            <person name="Sundberg L.-R."/>
            <person name="Papponen P."/>
            <person name="Laanto E."/>
        </authorList>
    </citation>
    <scope>NUCLEOTIDE SEQUENCE [LARGE SCALE GENOMIC DNA]</scope>
    <source>
        <strain evidence="12">B185</strain>
    </source>
</reference>
<proteinExistence type="inferred from homology"/>
<evidence type="ECO:0000256" key="6">
    <source>
        <dbReference type="ARBA" id="ARBA00022842"/>
    </source>
</evidence>
<reference evidence="11 12" key="2">
    <citation type="submission" date="2019-05" db="EMBL/GenBank/DDBJ databases">
        <authorList>
            <person name="Ravantti J.J."/>
        </authorList>
    </citation>
    <scope>NUCLEOTIDE SEQUENCE [LARGE SCALE GENOMIC DNA]</scope>
    <source>
        <strain evidence="11 12">B185</strain>
    </source>
</reference>
<sequence>MKPQFLIAAPSSNSGKTTITLGLLRLLKNNGYKVQPFKCGPDYIDTKHHTKAAGEPSINLDTYMMSESHVKTLYKKYSQEADISIIEGVMGLFDGANRMQGSSAEIALLLNIPIILVVNAKSMAYSVAPLLFGLKNFNPMIKIAGVIFNFVNTESHYSFLKEACNDVGIEALGYIPSNADITIPSRHLGLFISPEQDYELIIENAAKHLAKSIDINRILSICKADISSTKNHPFIPKNTIELKTKINPFFKDYTIAVAHDNAFNFTYFENIKGLENLGKIIYFSPITDSKMPKVDILYLAGGYPELYLNDLTNNISMRKSIFDFCSNGGKVIAECGGMMYLGNQIINSEGIAYPMVGFLPIETSMEKAKLSLGYREIRLDNQIVKGHEFHYSKIIEKKKIPTVGQIFNAKGIEVATPIYRLKNVMASYIHFYWGDSNLVADFLIQVPL</sequence>